<keyword evidence="3 7" id="KW-0418">Kinase</keyword>
<evidence type="ECO:0000259" key="6">
    <source>
        <dbReference type="PROSITE" id="PS50011"/>
    </source>
</evidence>
<keyword evidence="2 5" id="KW-0547">Nucleotide-binding</keyword>
<evidence type="ECO:0000313" key="7">
    <source>
        <dbReference type="EMBL" id="SFP77072.1"/>
    </source>
</evidence>
<sequence length="303" mass="32063">MKPLAPSDAGYIGRYRLLATLGEGGMGRVLLGVAPDGRLVAIKQVHPGYAHDGTFRARFRREVEASRMVAGEYTAAVVDADLDAELPWLASVFVAGPSLRRAVAAAGSLPVASVCVLAAGLAAALAEIHRAGLIHRDLKPSNVLLADDGPRVIDFGIARAVEGQVELTMAGTVVGSPGFMSPEQAESRPLSPASDVFSLGALLVMAATGRSPFVGASTPQTLYNVVHVHPDLHRVPPEVRHIAEPCLAKNPAHRPTPGQILRFLRTRRHGYAAWPPAVQALIDGEQAAVHDALGVRLPPYVRR</sequence>
<dbReference type="GO" id="GO:0004674">
    <property type="term" value="F:protein serine/threonine kinase activity"/>
    <property type="evidence" value="ECO:0007669"/>
    <property type="project" value="UniProtKB-KW"/>
</dbReference>
<dbReference type="CDD" id="cd14014">
    <property type="entry name" value="STKc_PknB_like"/>
    <property type="match status" value="1"/>
</dbReference>
<dbReference type="PANTHER" id="PTHR43289:SF34">
    <property type="entry name" value="SERINE_THREONINE-PROTEIN KINASE YBDM-RELATED"/>
    <property type="match status" value="1"/>
</dbReference>
<gene>
    <name evidence="7" type="ORF">SAMN05421810_103361</name>
</gene>
<dbReference type="InterPro" id="IPR011009">
    <property type="entry name" value="Kinase-like_dom_sf"/>
</dbReference>
<dbReference type="Proteomes" id="UP000198727">
    <property type="component" value="Unassembled WGS sequence"/>
</dbReference>
<accession>A0A1I5T218</accession>
<dbReference type="PROSITE" id="PS00108">
    <property type="entry name" value="PROTEIN_KINASE_ST"/>
    <property type="match status" value="1"/>
</dbReference>
<dbReference type="EMBL" id="FOWW01000003">
    <property type="protein sequence ID" value="SFP77072.1"/>
    <property type="molecule type" value="Genomic_DNA"/>
</dbReference>
<keyword evidence="1" id="KW-0808">Transferase</keyword>
<protein>
    <submittedName>
        <fullName evidence="7">Serine/threonine protein kinase</fullName>
    </submittedName>
</protein>
<dbReference type="SUPFAM" id="SSF56112">
    <property type="entry name" value="Protein kinase-like (PK-like)"/>
    <property type="match status" value="1"/>
</dbReference>
<feature type="domain" description="Protein kinase" evidence="6">
    <location>
        <begin position="15"/>
        <end position="272"/>
    </location>
</feature>
<evidence type="ECO:0000313" key="8">
    <source>
        <dbReference type="Proteomes" id="UP000198727"/>
    </source>
</evidence>
<dbReference type="Pfam" id="PF00069">
    <property type="entry name" value="Pkinase"/>
    <property type="match status" value="1"/>
</dbReference>
<evidence type="ECO:0000256" key="5">
    <source>
        <dbReference type="PROSITE-ProRule" id="PRU10141"/>
    </source>
</evidence>
<keyword evidence="4 5" id="KW-0067">ATP-binding</keyword>
<reference evidence="8" key="1">
    <citation type="submission" date="2016-10" db="EMBL/GenBank/DDBJ databases">
        <authorList>
            <person name="Varghese N."/>
            <person name="Submissions S."/>
        </authorList>
    </citation>
    <scope>NUCLEOTIDE SEQUENCE [LARGE SCALE GENOMIC DNA]</scope>
    <source>
        <strain evidence="8">CGMCC 4.5579</strain>
    </source>
</reference>
<dbReference type="InterPro" id="IPR000719">
    <property type="entry name" value="Prot_kinase_dom"/>
</dbReference>
<dbReference type="PROSITE" id="PS00107">
    <property type="entry name" value="PROTEIN_KINASE_ATP"/>
    <property type="match status" value="1"/>
</dbReference>
<proteinExistence type="predicted"/>
<dbReference type="SMART" id="SM00220">
    <property type="entry name" value="S_TKc"/>
    <property type="match status" value="1"/>
</dbReference>
<evidence type="ECO:0000256" key="4">
    <source>
        <dbReference type="ARBA" id="ARBA00022840"/>
    </source>
</evidence>
<dbReference type="InterPro" id="IPR017441">
    <property type="entry name" value="Protein_kinase_ATP_BS"/>
</dbReference>
<dbReference type="GO" id="GO:0005524">
    <property type="term" value="F:ATP binding"/>
    <property type="evidence" value="ECO:0007669"/>
    <property type="project" value="UniProtKB-UniRule"/>
</dbReference>
<dbReference type="OrthoDB" id="9762169at2"/>
<dbReference type="AlphaFoldDB" id="A0A1I5T218"/>
<organism evidence="7 8">
    <name type="scientific">Amycolatopsis arida</name>
    <dbReference type="NCBI Taxonomy" id="587909"/>
    <lineage>
        <taxon>Bacteria</taxon>
        <taxon>Bacillati</taxon>
        <taxon>Actinomycetota</taxon>
        <taxon>Actinomycetes</taxon>
        <taxon>Pseudonocardiales</taxon>
        <taxon>Pseudonocardiaceae</taxon>
        <taxon>Amycolatopsis</taxon>
    </lineage>
</organism>
<dbReference type="PROSITE" id="PS50011">
    <property type="entry name" value="PROTEIN_KINASE_DOM"/>
    <property type="match status" value="1"/>
</dbReference>
<name>A0A1I5T218_9PSEU</name>
<keyword evidence="7" id="KW-0723">Serine/threonine-protein kinase</keyword>
<dbReference type="InterPro" id="IPR008271">
    <property type="entry name" value="Ser/Thr_kinase_AS"/>
</dbReference>
<dbReference type="Gene3D" id="3.30.200.20">
    <property type="entry name" value="Phosphorylase Kinase, domain 1"/>
    <property type="match status" value="1"/>
</dbReference>
<dbReference type="STRING" id="587909.SAMN05421810_103361"/>
<dbReference type="PANTHER" id="PTHR43289">
    <property type="entry name" value="MITOGEN-ACTIVATED PROTEIN KINASE KINASE KINASE 20-RELATED"/>
    <property type="match status" value="1"/>
</dbReference>
<dbReference type="Gene3D" id="1.10.510.10">
    <property type="entry name" value="Transferase(Phosphotransferase) domain 1"/>
    <property type="match status" value="1"/>
</dbReference>
<dbReference type="RefSeq" id="WP_134046088.1">
    <property type="nucleotide sequence ID" value="NZ_FOWW01000003.1"/>
</dbReference>
<evidence type="ECO:0000256" key="2">
    <source>
        <dbReference type="ARBA" id="ARBA00022741"/>
    </source>
</evidence>
<evidence type="ECO:0000256" key="3">
    <source>
        <dbReference type="ARBA" id="ARBA00022777"/>
    </source>
</evidence>
<keyword evidence="8" id="KW-1185">Reference proteome</keyword>
<feature type="binding site" evidence="5">
    <location>
        <position position="43"/>
    </location>
    <ligand>
        <name>ATP</name>
        <dbReference type="ChEBI" id="CHEBI:30616"/>
    </ligand>
</feature>
<evidence type="ECO:0000256" key="1">
    <source>
        <dbReference type="ARBA" id="ARBA00022679"/>
    </source>
</evidence>